<evidence type="ECO:0000256" key="1">
    <source>
        <dbReference type="SAM" id="MobiDB-lite"/>
    </source>
</evidence>
<gene>
    <name evidence="3" type="primary">LOC120258184</name>
</gene>
<dbReference type="RefSeq" id="XP_039121478.1">
    <property type="nucleotide sequence ID" value="XM_039265544.1"/>
</dbReference>
<feature type="compositionally biased region" description="Polar residues" evidence="1">
    <location>
        <begin position="1"/>
        <end position="10"/>
    </location>
</feature>
<reference evidence="3" key="2">
    <citation type="submission" date="2025-08" db="UniProtKB">
        <authorList>
            <consortium name="RefSeq"/>
        </authorList>
    </citation>
    <scope>IDENTIFICATION</scope>
</reference>
<accession>A0AB40B2C9</accession>
<evidence type="ECO:0000313" key="3">
    <source>
        <dbReference type="RefSeq" id="XP_039121478.1"/>
    </source>
</evidence>
<feature type="compositionally biased region" description="Low complexity" evidence="1">
    <location>
        <begin position="31"/>
        <end position="43"/>
    </location>
</feature>
<dbReference type="AlphaFoldDB" id="A0AB40B2C9"/>
<name>A0AB40B2C9_DIOCR</name>
<dbReference type="GeneID" id="120258184"/>
<evidence type="ECO:0000313" key="2">
    <source>
        <dbReference type="Proteomes" id="UP001515500"/>
    </source>
</evidence>
<sequence length="117" mass="13129">MSGLDQSDSPSRLFLPDDDNDDADFVPDRFSSASASSSSSATSIGGESDVDSSLLWTHKSRGLLRPLSSDFWISILMRGLGLKRLRLPLRPSITLELKHLQKVWIRCLPCPKQWMPW</sequence>
<protein>
    <submittedName>
        <fullName evidence="3">Uncharacterized protein LOC120258184</fullName>
    </submittedName>
</protein>
<organism evidence="2 3">
    <name type="scientific">Dioscorea cayennensis subsp. rotundata</name>
    <name type="common">White Guinea yam</name>
    <name type="synonym">Dioscorea rotundata</name>
    <dbReference type="NCBI Taxonomy" id="55577"/>
    <lineage>
        <taxon>Eukaryota</taxon>
        <taxon>Viridiplantae</taxon>
        <taxon>Streptophyta</taxon>
        <taxon>Embryophyta</taxon>
        <taxon>Tracheophyta</taxon>
        <taxon>Spermatophyta</taxon>
        <taxon>Magnoliopsida</taxon>
        <taxon>Liliopsida</taxon>
        <taxon>Dioscoreales</taxon>
        <taxon>Dioscoreaceae</taxon>
        <taxon>Dioscorea</taxon>
    </lineage>
</organism>
<reference evidence="2" key="1">
    <citation type="submission" date="2025-05" db="UniProtKB">
        <authorList>
            <consortium name="RefSeq"/>
        </authorList>
    </citation>
    <scope>NUCLEOTIDE SEQUENCE [LARGE SCALE GENOMIC DNA]</scope>
</reference>
<proteinExistence type="predicted"/>
<dbReference type="Proteomes" id="UP001515500">
    <property type="component" value="Chromosome 1"/>
</dbReference>
<keyword evidence="2" id="KW-1185">Reference proteome</keyword>
<feature type="compositionally biased region" description="Acidic residues" evidence="1">
    <location>
        <begin position="16"/>
        <end position="25"/>
    </location>
</feature>
<feature type="region of interest" description="Disordered" evidence="1">
    <location>
        <begin position="1"/>
        <end position="50"/>
    </location>
</feature>